<name>A0AA87Z874_FICCA</name>
<sequence length="164" mass="18472">MLLSTRLIKFYRVVPTCTRSGLVHGIELDRAGRPNLSMAARHVVLAEQKLTSYVYAVGGSLQSWYQRQVPAFRVHSLPASTIVIIMDGDRDAAEVLNGMQPLLFDRTPRTVLIAAWLYDMEAIFRICHIEAHLQIPLASRCLAVEARFWWMTMGEPAMQGGSWA</sequence>
<evidence type="ECO:0000313" key="2">
    <source>
        <dbReference type="Proteomes" id="UP001187192"/>
    </source>
</evidence>
<accession>A0AA87Z874</accession>
<dbReference type="AlphaFoldDB" id="A0AA87Z874"/>
<reference evidence="1" key="1">
    <citation type="submission" date="2023-07" db="EMBL/GenBank/DDBJ databases">
        <title>draft genome sequence of fig (Ficus carica).</title>
        <authorList>
            <person name="Takahashi T."/>
            <person name="Nishimura K."/>
        </authorList>
    </citation>
    <scope>NUCLEOTIDE SEQUENCE</scope>
</reference>
<organism evidence="1 2">
    <name type="scientific">Ficus carica</name>
    <name type="common">Common fig</name>
    <dbReference type="NCBI Taxonomy" id="3494"/>
    <lineage>
        <taxon>Eukaryota</taxon>
        <taxon>Viridiplantae</taxon>
        <taxon>Streptophyta</taxon>
        <taxon>Embryophyta</taxon>
        <taxon>Tracheophyta</taxon>
        <taxon>Spermatophyta</taxon>
        <taxon>Magnoliopsida</taxon>
        <taxon>eudicotyledons</taxon>
        <taxon>Gunneridae</taxon>
        <taxon>Pentapetalae</taxon>
        <taxon>rosids</taxon>
        <taxon>fabids</taxon>
        <taxon>Rosales</taxon>
        <taxon>Moraceae</taxon>
        <taxon>Ficeae</taxon>
        <taxon>Ficus</taxon>
    </lineage>
</organism>
<proteinExistence type="predicted"/>
<comment type="caution">
    <text evidence="1">The sequence shown here is derived from an EMBL/GenBank/DDBJ whole genome shotgun (WGS) entry which is preliminary data.</text>
</comment>
<gene>
    <name evidence="1" type="ORF">TIFTF001_046566</name>
</gene>
<evidence type="ECO:0000313" key="1">
    <source>
        <dbReference type="EMBL" id="GMN32009.1"/>
    </source>
</evidence>
<dbReference type="EMBL" id="BTGU01004775">
    <property type="protein sequence ID" value="GMN32009.1"/>
    <property type="molecule type" value="Genomic_DNA"/>
</dbReference>
<keyword evidence="2" id="KW-1185">Reference proteome</keyword>
<dbReference type="Proteomes" id="UP001187192">
    <property type="component" value="Unassembled WGS sequence"/>
</dbReference>
<protein>
    <submittedName>
        <fullName evidence="1">Uncharacterized protein</fullName>
    </submittedName>
</protein>